<evidence type="ECO:0000313" key="2">
    <source>
        <dbReference type="EMBL" id="GFS04938.1"/>
    </source>
</evidence>
<evidence type="ECO:0000256" key="1">
    <source>
        <dbReference type="SAM" id="MobiDB-lite"/>
    </source>
</evidence>
<dbReference type="AlphaFoldDB" id="A0AAV4I3D4"/>
<feature type="region of interest" description="Disordered" evidence="1">
    <location>
        <begin position="55"/>
        <end position="74"/>
    </location>
</feature>
<sequence>MLKLSAAAKLVQAALHVRQNSLTWKMRDKRDCRRHSSVTGCESSTRVLVERAQTRRHRLAAQSTRQTPELGRKKSSEEFIGRLEVGFAPWWRCEKFQCYASRSR</sequence>
<protein>
    <recommendedName>
        <fullName evidence="4">Secreted protein</fullName>
    </recommendedName>
</protein>
<accession>A0AAV4I3D4</accession>
<gene>
    <name evidence="2" type="ORF">ElyMa_002925300</name>
</gene>
<reference evidence="2 3" key="1">
    <citation type="journal article" date="2021" name="Elife">
        <title>Chloroplast acquisition without the gene transfer in kleptoplastic sea slugs, Plakobranchus ocellatus.</title>
        <authorList>
            <person name="Maeda T."/>
            <person name="Takahashi S."/>
            <person name="Yoshida T."/>
            <person name="Shimamura S."/>
            <person name="Takaki Y."/>
            <person name="Nagai Y."/>
            <person name="Toyoda A."/>
            <person name="Suzuki Y."/>
            <person name="Arimoto A."/>
            <person name="Ishii H."/>
            <person name="Satoh N."/>
            <person name="Nishiyama T."/>
            <person name="Hasebe M."/>
            <person name="Maruyama T."/>
            <person name="Minagawa J."/>
            <person name="Obokata J."/>
            <person name="Shigenobu S."/>
        </authorList>
    </citation>
    <scope>NUCLEOTIDE SEQUENCE [LARGE SCALE GENOMIC DNA]</scope>
</reference>
<proteinExistence type="predicted"/>
<evidence type="ECO:0000313" key="3">
    <source>
        <dbReference type="Proteomes" id="UP000762676"/>
    </source>
</evidence>
<organism evidence="2 3">
    <name type="scientific">Elysia marginata</name>
    <dbReference type="NCBI Taxonomy" id="1093978"/>
    <lineage>
        <taxon>Eukaryota</taxon>
        <taxon>Metazoa</taxon>
        <taxon>Spiralia</taxon>
        <taxon>Lophotrochozoa</taxon>
        <taxon>Mollusca</taxon>
        <taxon>Gastropoda</taxon>
        <taxon>Heterobranchia</taxon>
        <taxon>Euthyneura</taxon>
        <taxon>Panpulmonata</taxon>
        <taxon>Sacoglossa</taxon>
        <taxon>Placobranchoidea</taxon>
        <taxon>Plakobranchidae</taxon>
        <taxon>Elysia</taxon>
    </lineage>
</organism>
<dbReference type="EMBL" id="BMAT01006041">
    <property type="protein sequence ID" value="GFS04938.1"/>
    <property type="molecule type" value="Genomic_DNA"/>
</dbReference>
<evidence type="ECO:0008006" key="4">
    <source>
        <dbReference type="Google" id="ProtNLM"/>
    </source>
</evidence>
<comment type="caution">
    <text evidence="2">The sequence shown here is derived from an EMBL/GenBank/DDBJ whole genome shotgun (WGS) entry which is preliminary data.</text>
</comment>
<dbReference type="Proteomes" id="UP000762676">
    <property type="component" value="Unassembled WGS sequence"/>
</dbReference>
<name>A0AAV4I3D4_9GAST</name>
<keyword evidence="3" id="KW-1185">Reference proteome</keyword>